<name>A0A087DGG9_9BIFI</name>
<dbReference type="EMBL" id="JGZP01000021">
    <property type="protein sequence ID" value="KFI94619.1"/>
    <property type="molecule type" value="Genomic_DNA"/>
</dbReference>
<evidence type="ECO:0000259" key="2">
    <source>
        <dbReference type="Pfam" id="PF11268"/>
    </source>
</evidence>
<dbReference type="OrthoDB" id="5180791at2"/>
<sequence length="390" mass="40978">MPDNSPRGARLDHVSDAGDLVFEAGGERFVVTVDDALERALLEAKQIRSETLKRREPHTTDTLPISQIQQLIRAGADPAKVAARYGLAEALVRRFSASVQTEKQYAIEQFKRVPAPKESRLRTLEEIIDMTLLAARVDRSTLSWSATRRHHEPWHIVARFMSAGRKVHAEWTWDMHDNSVVCLNAAARKLIGEQSLGVGPEPDASAAASGVAGAPSITRPAGAQPAGGRESFPVNLGAAPAASGQTAASQPTPSAVPGETGGSGASASPATTGNMSVALPSPSLPAMRPESAVDGSPAPAATGDPSTATTTDDIPVFRPNVELPPNQNADGTADAGRLGDPARLADVADVEQPSAPAGGGERPRTEREETARRRSGRSAVPSWDEILFGE</sequence>
<accession>A0A087DGG9</accession>
<feature type="compositionally biased region" description="Low complexity" evidence="1">
    <location>
        <begin position="237"/>
        <end position="252"/>
    </location>
</feature>
<evidence type="ECO:0000256" key="1">
    <source>
        <dbReference type="SAM" id="MobiDB-lite"/>
    </source>
</evidence>
<dbReference type="eggNOG" id="ENOG5030HS9">
    <property type="taxonomic scope" value="Bacteria"/>
</dbReference>
<dbReference type="Pfam" id="PF11268">
    <property type="entry name" value="DUF3071"/>
    <property type="match status" value="1"/>
</dbReference>
<feature type="compositionally biased region" description="Basic and acidic residues" evidence="1">
    <location>
        <begin position="361"/>
        <end position="372"/>
    </location>
</feature>
<evidence type="ECO:0000313" key="3">
    <source>
        <dbReference type="EMBL" id="KFI94619.1"/>
    </source>
</evidence>
<organism evidence="3 4">
    <name type="scientific">Bifidobacterium stellenboschense</name>
    <dbReference type="NCBI Taxonomy" id="762211"/>
    <lineage>
        <taxon>Bacteria</taxon>
        <taxon>Bacillati</taxon>
        <taxon>Actinomycetota</taxon>
        <taxon>Actinomycetes</taxon>
        <taxon>Bifidobacteriales</taxon>
        <taxon>Bifidobacteriaceae</taxon>
        <taxon>Bifidobacterium</taxon>
    </lineage>
</organism>
<feature type="compositionally biased region" description="Polar residues" evidence="1">
    <location>
        <begin position="265"/>
        <end position="275"/>
    </location>
</feature>
<comment type="caution">
    <text evidence="3">The sequence shown here is derived from an EMBL/GenBank/DDBJ whole genome shotgun (WGS) entry which is preliminary data.</text>
</comment>
<dbReference type="STRING" id="762211.BSTEL_1289"/>
<dbReference type="InterPro" id="IPR047682">
    <property type="entry name" value="SepH-like"/>
</dbReference>
<dbReference type="RefSeq" id="WP_034530007.1">
    <property type="nucleotide sequence ID" value="NZ_JGZP01000021.1"/>
</dbReference>
<protein>
    <submittedName>
        <fullName evidence="3">DNA binding protein</fullName>
    </submittedName>
</protein>
<dbReference type="Proteomes" id="UP000029004">
    <property type="component" value="Unassembled WGS sequence"/>
</dbReference>
<evidence type="ECO:0000313" key="4">
    <source>
        <dbReference type="Proteomes" id="UP000029004"/>
    </source>
</evidence>
<feature type="region of interest" description="Disordered" evidence="1">
    <location>
        <begin position="200"/>
        <end position="390"/>
    </location>
</feature>
<feature type="domain" description="DUF3071" evidence="2">
    <location>
        <begin position="10"/>
        <end position="173"/>
    </location>
</feature>
<dbReference type="AlphaFoldDB" id="A0A087DGG9"/>
<dbReference type="InterPro" id="IPR021421">
    <property type="entry name" value="DUF3071"/>
</dbReference>
<gene>
    <name evidence="3" type="ORF">BSTEL_1289</name>
</gene>
<feature type="compositionally biased region" description="Low complexity" evidence="1">
    <location>
        <begin position="204"/>
        <end position="214"/>
    </location>
</feature>
<dbReference type="NCBIfam" id="NF040712">
    <property type="entry name" value="SepH"/>
    <property type="match status" value="1"/>
</dbReference>
<proteinExistence type="predicted"/>
<reference evidence="3 4" key="1">
    <citation type="submission" date="2014-03" db="EMBL/GenBank/DDBJ databases">
        <title>Genomics of Bifidobacteria.</title>
        <authorList>
            <person name="Ventura M."/>
            <person name="Milani C."/>
            <person name="Lugli G.A."/>
        </authorList>
    </citation>
    <scope>NUCLEOTIDE SEQUENCE [LARGE SCALE GENOMIC DNA]</scope>
    <source>
        <strain evidence="3 4">DSM 23968</strain>
    </source>
</reference>
<keyword evidence="4" id="KW-1185">Reference proteome</keyword>